<protein>
    <submittedName>
        <fullName evidence="1">Uncharacterized protein</fullName>
    </submittedName>
</protein>
<reference evidence="1" key="2">
    <citation type="journal article" date="2015" name="Data Brief">
        <title>Shoot transcriptome of the giant reed, Arundo donax.</title>
        <authorList>
            <person name="Barrero R.A."/>
            <person name="Guerrero F.D."/>
            <person name="Moolhuijzen P."/>
            <person name="Goolsby J.A."/>
            <person name="Tidwell J."/>
            <person name="Bellgard S.E."/>
            <person name="Bellgard M.I."/>
        </authorList>
    </citation>
    <scope>NUCLEOTIDE SEQUENCE</scope>
    <source>
        <tissue evidence="1">Shoot tissue taken approximately 20 cm above the soil surface</tissue>
    </source>
</reference>
<sequence length="71" mass="8379">MLFVSMSWRSHQEHYHLEVQMPILFPTLETTTGGRMEKCTLMILSLLQNYKKQLELTAGKHTKNILDVFRN</sequence>
<evidence type="ECO:0000313" key="1">
    <source>
        <dbReference type="EMBL" id="JAD71337.1"/>
    </source>
</evidence>
<dbReference type="EMBL" id="GBRH01226558">
    <property type="protein sequence ID" value="JAD71337.1"/>
    <property type="molecule type" value="Transcribed_RNA"/>
</dbReference>
<dbReference type="AlphaFoldDB" id="A0A0A9CIH7"/>
<reference evidence="1" key="1">
    <citation type="submission" date="2014-09" db="EMBL/GenBank/DDBJ databases">
        <authorList>
            <person name="Magalhaes I.L.F."/>
            <person name="Oliveira U."/>
            <person name="Santos F.R."/>
            <person name="Vidigal T.H.D.A."/>
            <person name="Brescovit A.D."/>
            <person name="Santos A.J."/>
        </authorList>
    </citation>
    <scope>NUCLEOTIDE SEQUENCE</scope>
    <source>
        <tissue evidence="1">Shoot tissue taken approximately 20 cm above the soil surface</tissue>
    </source>
</reference>
<name>A0A0A9CIH7_ARUDO</name>
<proteinExistence type="predicted"/>
<organism evidence="1">
    <name type="scientific">Arundo donax</name>
    <name type="common">Giant reed</name>
    <name type="synonym">Donax arundinaceus</name>
    <dbReference type="NCBI Taxonomy" id="35708"/>
    <lineage>
        <taxon>Eukaryota</taxon>
        <taxon>Viridiplantae</taxon>
        <taxon>Streptophyta</taxon>
        <taxon>Embryophyta</taxon>
        <taxon>Tracheophyta</taxon>
        <taxon>Spermatophyta</taxon>
        <taxon>Magnoliopsida</taxon>
        <taxon>Liliopsida</taxon>
        <taxon>Poales</taxon>
        <taxon>Poaceae</taxon>
        <taxon>PACMAD clade</taxon>
        <taxon>Arundinoideae</taxon>
        <taxon>Arundineae</taxon>
        <taxon>Arundo</taxon>
    </lineage>
</organism>
<accession>A0A0A9CIH7</accession>